<protein>
    <recommendedName>
        <fullName evidence="1">Isochorismatase-like domain-containing protein</fullName>
    </recommendedName>
</protein>
<dbReference type="Gene3D" id="3.40.50.850">
    <property type="entry name" value="Isochorismatase-like"/>
    <property type="match status" value="1"/>
</dbReference>
<dbReference type="InterPro" id="IPR000868">
    <property type="entry name" value="Isochorismatase-like_dom"/>
</dbReference>
<evidence type="ECO:0000259" key="1">
    <source>
        <dbReference type="Pfam" id="PF00857"/>
    </source>
</evidence>
<keyword evidence="3" id="KW-1185">Reference proteome</keyword>
<name>A0A1S6HQ16_9GAMM</name>
<dbReference type="InterPro" id="IPR036380">
    <property type="entry name" value="Isochorismatase-like_sf"/>
</dbReference>
<reference evidence="2 3" key="1">
    <citation type="submission" date="2016-03" db="EMBL/GenBank/DDBJ databases">
        <title>Complete genome sequence of Shewanella psychrophila WP2, a deep sea bacterium isolated from west Pacific sediment.</title>
        <authorList>
            <person name="Xu G."/>
            <person name="Jian H."/>
        </authorList>
    </citation>
    <scope>NUCLEOTIDE SEQUENCE [LARGE SCALE GENOMIC DNA]</scope>
    <source>
        <strain evidence="2 3">WP2</strain>
    </source>
</reference>
<evidence type="ECO:0000313" key="3">
    <source>
        <dbReference type="Proteomes" id="UP000189545"/>
    </source>
</evidence>
<sequence>MIIIVNIALLLIDFHNDDYSTYQDAQWALSGTEAAAWKAATLLTAFRQQGLPVIHVRHEFVLNDAPFFLLGSEVEKAHYSVAPINGEL</sequence>
<gene>
    <name evidence="2" type="ORF">Sps_02469</name>
</gene>
<dbReference type="AlphaFoldDB" id="A0A1S6HQ16"/>
<dbReference type="STRING" id="225848.Sps_02469"/>
<dbReference type="KEGG" id="spsw:Sps_02469"/>
<dbReference type="RefSeq" id="WP_250638020.1">
    <property type="nucleotide sequence ID" value="NZ_CP014782.1"/>
</dbReference>
<dbReference type="Proteomes" id="UP000189545">
    <property type="component" value="Chromosome"/>
</dbReference>
<organism evidence="2 3">
    <name type="scientific">Shewanella psychrophila</name>
    <dbReference type="NCBI Taxonomy" id="225848"/>
    <lineage>
        <taxon>Bacteria</taxon>
        <taxon>Pseudomonadati</taxon>
        <taxon>Pseudomonadota</taxon>
        <taxon>Gammaproteobacteria</taxon>
        <taxon>Alteromonadales</taxon>
        <taxon>Shewanellaceae</taxon>
        <taxon>Shewanella</taxon>
    </lineage>
</organism>
<accession>A0A1S6HQ16</accession>
<dbReference type="EMBL" id="CP014782">
    <property type="protein sequence ID" value="AQS37623.1"/>
    <property type="molecule type" value="Genomic_DNA"/>
</dbReference>
<evidence type="ECO:0000313" key="2">
    <source>
        <dbReference type="EMBL" id="AQS37623.1"/>
    </source>
</evidence>
<dbReference type="Pfam" id="PF00857">
    <property type="entry name" value="Isochorismatase"/>
    <property type="match status" value="1"/>
</dbReference>
<proteinExistence type="predicted"/>
<feature type="domain" description="Isochorismatase-like" evidence="1">
    <location>
        <begin position="8"/>
        <end position="83"/>
    </location>
</feature>
<dbReference type="SUPFAM" id="SSF52499">
    <property type="entry name" value="Isochorismatase-like hydrolases"/>
    <property type="match status" value="1"/>
</dbReference>